<keyword evidence="2" id="KW-1185">Reference proteome</keyword>
<sequence>MSQINIQQDFDQIQCQFNHKSPILFFVLDISQDVKAKFFCQKCLTIQTLPNNAKSFDKAKEKILQQKQQQLEITKILIQKKVQLIEQLAIEIDSFKTFIMQQIDQSKQDIKLWRQQLEISYLEEKNINFELEMKSFHLNSEEYKLKEHIRIEQKLLNFNSSFNQKLSLKLKCFFDLEEFKKCQQLIDLSVDQSELQHLLLEQEEFKLNQTFVIQNFPNKWFLLGNFDYIQDSIKYHLLNWRTYHQNTVDIAKFYDDMDHNYEFLTYLFPNFYKSKYNQNSKRLTLQERNEIINNEQVTKQLVENFQMYLCYAGLQMQEDKINVQNEKQFKKFRNFTNMQGLQRVISSFSVLNQRKNALLLVKFIKEIDFFYSNKFIYYDRLQEEGNQDQDALSFELVKEYYVQSDIMDQKWVTSKILTHETLAV</sequence>
<proteinExistence type="predicted"/>
<dbReference type="EMBL" id="CAJJDP010000103">
    <property type="protein sequence ID" value="CAD8193071.1"/>
    <property type="molecule type" value="Genomic_DNA"/>
</dbReference>
<dbReference type="GO" id="GO:0140625">
    <property type="term" value="F:opioid growth factor receptor activity"/>
    <property type="evidence" value="ECO:0007669"/>
    <property type="project" value="InterPro"/>
</dbReference>
<dbReference type="OMA" id="LVENFQM"/>
<name>A0A8S1WWV9_PAROT</name>
<dbReference type="AlphaFoldDB" id="A0A8S1WWV9"/>
<organism evidence="1 2">
    <name type="scientific">Paramecium octaurelia</name>
    <dbReference type="NCBI Taxonomy" id="43137"/>
    <lineage>
        <taxon>Eukaryota</taxon>
        <taxon>Sar</taxon>
        <taxon>Alveolata</taxon>
        <taxon>Ciliophora</taxon>
        <taxon>Intramacronucleata</taxon>
        <taxon>Oligohymenophorea</taxon>
        <taxon>Peniculida</taxon>
        <taxon>Parameciidae</taxon>
        <taxon>Paramecium</taxon>
    </lineage>
</organism>
<gene>
    <name evidence="1" type="ORF">POCTA_138.1.T1030196</name>
</gene>
<dbReference type="Proteomes" id="UP000683925">
    <property type="component" value="Unassembled WGS sequence"/>
</dbReference>
<dbReference type="PANTHER" id="PTHR14015:SF2">
    <property type="entry name" value="OPIOID GROWTH FACTOR RECEPTOR (OGFR) CONSERVED DOMAIN-CONTAINING PROTEIN"/>
    <property type="match status" value="1"/>
</dbReference>
<accession>A0A8S1WWV9</accession>
<protein>
    <submittedName>
        <fullName evidence="1">Uncharacterized protein</fullName>
    </submittedName>
</protein>
<dbReference type="PANTHER" id="PTHR14015">
    <property type="entry name" value="OPIOID GROWTH FACTOR RECEPTOR OGFR ZETA-TYPE OPIOID RECEPTOR"/>
    <property type="match status" value="1"/>
</dbReference>
<dbReference type="InterPro" id="IPR039574">
    <property type="entry name" value="OGFr"/>
</dbReference>
<comment type="caution">
    <text evidence="1">The sequence shown here is derived from an EMBL/GenBank/DDBJ whole genome shotgun (WGS) entry which is preliminary data.</text>
</comment>
<evidence type="ECO:0000313" key="1">
    <source>
        <dbReference type="EMBL" id="CAD8193071.1"/>
    </source>
</evidence>
<reference evidence="1" key="1">
    <citation type="submission" date="2021-01" db="EMBL/GenBank/DDBJ databases">
        <authorList>
            <consortium name="Genoscope - CEA"/>
            <person name="William W."/>
        </authorList>
    </citation>
    <scope>NUCLEOTIDE SEQUENCE</scope>
</reference>
<dbReference type="OrthoDB" id="307325at2759"/>
<evidence type="ECO:0000313" key="2">
    <source>
        <dbReference type="Proteomes" id="UP000683925"/>
    </source>
</evidence>